<keyword evidence="4" id="KW-1185">Reference proteome</keyword>
<name>A0AA36HD52_CYLNA</name>
<accession>A0AA36HD52</accession>
<sequence>MRLLFEFLLFTGVITTCQAGPGNRFCFEACSYFTIISPNMRIDFKALDEDCKKSSWGLMGTYNDIRMIYEQARREAKRIFDQYLAGDMNHQKRRLAPTTIICLFVVNLCNAVMSSMQIMFESKMTFLLLSIAVVTCYGAGPYHTWQASTCRYFLKKSPNAKIEIEKIMEECKKGDKRLETTCQPKFLEWIKEKKYTSRTWDQACPRIYARRN</sequence>
<dbReference type="AlphaFoldDB" id="A0AA36HD52"/>
<evidence type="ECO:0000256" key="2">
    <source>
        <dbReference type="SAM" id="SignalP"/>
    </source>
</evidence>
<keyword evidence="1" id="KW-1133">Transmembrane helix</keyword>
<comment type="caution">
    <text evidence="3">The sequence shown here is derived from an EMBL/GenBank/DDBJ whole genome shotgun (WGS) entry which is preliminary data.</text>
</comment>
<feature type="transmembrane region" description="Helical" evidence="1">
    <location>
        <begin position="95"/>
        <end position="113"/>
    </location>
</feature>
<evidence type="ECO:0000313" key="3">
    <source>
        <dbReference type="EMBL" id="CAJ0607904.1"/>
    </source>
</evidence>
<gene>
    <name evidence="3" type="ORF">CYNAS_LOCUS19887</name>
</gene>
<evidence type="ECO:0008006" key="5">
    <source>
        <dbReference type="Google" id="ProtNLM"/>
    </source>
</evidence>
<feature type="chain" id="PRO_5041208815" description="C-type lectin domain-containing protein" evidence="2">
    <location>
        <begin position="20"/>
        <end position="212"/>
    </location>
</feature>
<keyword evidence="2" id="KW-0732">Signal</keyword>
<organism evidence="3 4">
    <name type="scientific">Cylicocyclus nassatus</name>
    <name type="common">Nematode worm</name>
    <dbReference type="NCBI Taxonomy" id="53992"/>
    <lineage>
        <taxon>Eukaryota</taxon>
        <taxon>Metazoa</taxon>
        <taxon>Ecdysozoa</taxon>
        <taxon>Nematoda</taxon>
        <taxon>Chromadorea</taxon>
        <taxon>Rhabditida</taxon>
        <taxon>Rhabditina</taxon>
        <taxon>Rhabditomorpha</taxon>
        <taxon>Strongyloidea</taxon>
        <taxon>Strongylidae</taxon>
        <taxon>Cylicocyclus</taxon>
    </lineage>
</organism>
<reference evidence="3" key="1">
    <citation type="submission" date="2023-07" db="EMBL/GenBank/DDBJ databases">
        <authorList>
            <consortium name="CYATHOMIX"/>
        </authorList>
    </citation>
    <scope>NUCLEOTIDE SEQUENCE</scope>
    <source>
        <strain evidence="3">N/A</strain>
    </source>
</reference>
<keyword evidence="1" id="KW-0812">Transmembrane</keyword>
<proteinExistence type="predicted"/>
<evidence type="ECO:0000313" key="4">
    <source>
        <dbReference type="Proteomes" id="UP001176961"/>
    </source>
</evidence>
<keyword evidence="1" id="KW-0472">Membrane</keyword>
<feature type="transmembrane region" description="Helical" evidence="1">
    <location>
        <begin position="125"/>
        <end position="145"/>
    </location>
</feature>
<protein>
    <recommendedName>
        <fullName evidence="5">C-type lectin domain-containing protein</fullName>
    </recommendedName>
</protein>
<evidence type="ECO:0000256" key="1">
    <source>
        <dbReference type="SAM" id="Phobius"/>
    </source>
</evidence>
<dbReference type="EMBL" id="CATQJL010000316">
    <property type="protein sequence ID" value="CAJ0607904.1"/>
    <property type="molecule type" value="Genomic_DNA"/>
</dbReference>
<feature type="signal peptide" evidence="2">
    <location>
        <begin position="1"/>
        <end position="19"/>
    </location>
</feature>
<dbReference type="Proteomes" id="UP001176961">
    <property type="component" value="Unassembled WGS sequence"/>
</dbReference>